<dbReference type="AlphaFoldDB" id="A0A3D9CVA1"/>
<gene>
    <name evidence="2" type="ORF">DRF58_12110</name>
</gene>
<evidence type="ECO:0000259" key="1">
    <source>
        <dbReference type="Pfam" id="PF24390"/>
    </source>
</evidence>
<feature type="domain" description="PRTase-CE" evidence="1">
    <location>
        <begin position="52"/>
        <end position="272"/>
    </location>
</feature>
<dbReference type="InterPro" id="IPR056920">
    <property type="entry name" value="PRTase-CE"/>
</dbReference>
<accession>A0A3D9CVA1</accession>
<evidence type="ECO:0000313" key="3">
    <source>
        <dbReference type="Proteomes" id="UP000256326"/>
    </source>
</evidence>
<dbReference type="EMBL" id="QNUG01000026">
    <property type="protein sequence ID" value="REC69726.1"/>
    <property type="molecule type" value="Genomic_DNA"/>
</dbReference>
<sequence length="288" mass="33454">MANANIQNRMKNNLELLLKFQSIFEEKSWSLIDGYDEKLDRFGLLIDNLAEEEINLLLELTHLYEWMSYNDYHNNLRSLLKQVLVKSLPNKSRLLIFPIIKPTDESEVKSGHVVMKMMESIKPSINGFKGIEIKLLKEFRDLRPERLEMSDNDFLILVDDYIGSGKTLNKTLLELNKNPTVGSKFAIVSMVIQDQAKLLLEENNISHYYSVLLKKGISDNNNSPHLEKKLELMRTIENKIPKVSRYRLGYEKSEALITLMRTPNNTFPIFWKGIITKGGEIDAPFQRY</sequence>
<keyword evidence="3" id="KW-1185">Reference proteome</keyword>
<protein>
    <recommendedName>
        <fullName evidence="1">PRTase-CE domain-containing protein</fullName>
    </recommendedName>
</protein>
<organism evidence="2 3">
    <name type="scientific">Epilithonimonas hispanica</name>
    <dbReference type="NCBI Taxonomy" id="358687"/>
    <lineage>
        <taxon>Bacteria</taxon>
        <taxon>Pseudomonadati</taxon>
        <taxon>Bacteroidota</taxon>
        <taxon>Flavobacteriia</taxon>
        <taxon>Flavobacteriales</taxon>
        <taxon>Weeksellaceae</taxon>
        <taxon>Chryseobacterium group</taxon>
        <taxon>Epilithonimonas</taxon>
    </lineage>
</organism>
<evidence type="ECO:0000313" key="2">
    <source>
        <dbReference type="EMBL" id="REC69726.1"/>
    </source>
</evidence>
<reference evidence="2 3" key="1">
    <citation type="journal article" date="2006" name="Int. J. Syst. Evol. Microbiol.">
        <title>Chryseobacterium hispanicum sp. nov., isolated from the drinking water distribution system of Sevilla, Spain.</title>
        <authorList>
            <person name="Gallego V."/>
            <person name="Garcia M.T."/>
            <person name="Ventosa A."/>
        </authorList>
    </citation>
    <scope>NUCLEOTIDE SEQUENCE [LARGE SCALE GENOMIC DNA]</scope>
    <source>
        <strain evidence="2 3">KCTC 22104</strain>
    </source>
</reference>
<proteinExistence type="predicted"/>
<dbReference type="Proteomes" id="UP000256326">
    <property type="component" value="Unassembled WGS sequence"/>
</dbReference>
<name>A0A3D9CVA1_9FLAO</name>
<comment type="caution">
    <text evidence="2">The sequence shown here is derived from an EMBL/GenBank/DDBJ whole genome shotgun (WGS) entry which is preliminary data.</text>
</comment>
<dbReference type="Pfam" id="PF24390">
    <property type="entry name" value="PRTase-CE"/>
    <property type="match status" value="1"/>
</dbReference>